<sequence>MVVSTALLVWFDDTEERGLNNFAHDSQSAFGN</sequence>
<name>X0HA57_FUSOX</name>
<accession>X0HA57</accession>
<gene>
    <name evidence="1" type="ORF">FOPG_15160</name>
</gene>
<protein>
    <submittedName>
        <fullName evidence="1">Uncharacterized protein</fullName>
    </submittedName>
</protein>
<dbReference type="Proteomes" id="UP000030676">
    <property type="component" value="Unassembled WGS sequence"/>
</dbReference>
<reference evidence="1" key="2">
    <citation type="submission" date="2014-03" db="EMBL/GenBank/DDBJ databases">
        <title>The Genome Annotation of Fusarium oxysporum PHW808.</title>
        <authorList>
            <consortium name="The Broad Institute Genomics Platform"/>
            <person name="Ma L.-J."/>
            <person name="Corby-Kistler H."/>
            <person name="Broz K."/>
            <person name="Gale L.R."/>
            <person name="Jonkers W."/>
            <person name="O'Donnell K."/>
            <person name="Ploetz R."/>
            <person name="Steinberg C."/>
            <person name="Schwartz D.C."/>
            <person name="VanEtten H."/>
            <person name="Zhou S."/>
            <person name="Young S.K."/>
            <person name="Zeng Q."/>
            <person name="Gargeya S."/>
            <person name="Fitzgerald M."/>
            <person name="Abouelleil A."/>
            <person name="Alvarado L."/>
            <person name="Chapman S.B."/>
            <person name="Gainer-Dewar J."/>
            <person name="Goldberg J."/>
            <person name="Griggs A."/>
            <person name="Gujja S."/>
            <person name="Hansen M."/>
            <person name="Howarth C."/>
            <person name="Imamovic A."/>
            <person name="Ireland A."/>
            <person name="Larimer J."/>
            <person name="McCowan C."/>
            <person name="Murphy C."/>
            <person name="Pearson M."/>
            <person name="Poon T.W."/>
            <person name="Priest M."/>
            <person name="Roberts A."/>
            <person name="Saif S."/>
            <person name="Shea T."/>
            <person name="Sykes S."/>
            <person name="Wortman J."/>
            <person name="Nusbaum C."/>
            <person name="Birren B."/>
        </authorList>
    </citation>
    <scope>NUCLEOTIDE SEQUENCE</scope>
    <source>
        <strain evidence="1">54008</strain>
    </source>
</reference>
<dbReference type="HOGENOM" id="CLU_3392408_0_0_1"/>
<dbReference type="AlphaFoldDB" id="X0HA57"/>
<dbReference type="EMBL" id="KK033281">
    <property type="protein sequence ID" value="EXL68796.1"/>
    <property type="molecule type" value="Genomic_DNA"/>
</dbReference>
<reference evidence="1" key="1">
    <citation type="submission" date="2011-11" db="EMBL/GenBank/DDBJ databases">
        <title>The Genome Sequence of Fusarium oxysporum PHW808.</title>
        <authorList>
            <consortium name="The Broad Institute Genome Sequencing Platform"/>
            <person name="Ma L.-J."/>
            <person name="Gale L.R."/>
            <person name="Schwartz D.C."/>
            <person name="Zhou S."/>
            <person name="Corby-Kistler H."/>
            <person name="Young S.K."/>
            <person name="Zeng Q."/>
            <person name="Gargeya S."/>
            <person name="Fitzgerald M."/>
            <person name="Haas B."/>
            <person name="Abouelleil A."/>
            <person name="Alvarado L."/>
            <person name="Arachchi H.M."/>
            <person name="Berlin A."/>
            <person name="Brown A."/>
            <person name="Chapman S.B."/>
            <person name="Chen Z."/>
            <person name="Dunbar C."/>
            <person name="Freedman E."/>
            <person name="Gearin G."/>
            <person name="Goldberg J."/>
            <person name="Griggs A."/>
            <person name="Gujja S."/>
            <person name="Heiman D."/>
            <person name="Howarth C."/>
            <person name="Larson L."/>
            <person name="Lui A."/>
            <person name="MacDonald P.J.P."/>
            <person name="Montmayeur A."/>
            <person name="Murphy C."/>
            <person name="Neiman D."/>
            <person name="Pearson M."/>
            <person name="Priest M."/>
            <person name="Roberts A."/>
            <person name="Saif S."/>
            <person name="Shea T."/>
            <person name="Shenoy N."/>
            <person name="Sisk P."/>
            <person name="Stolte C."/>
            <person name="Sykes S."/>
            <person name="Wortman J."/>
            <person name="Nusbaum C."/>
            <person name="Birren B."/>
        </authorList>
    </citation>
    <scope>NUCLEOTIDE SEQUENCE [LARGE SCALE GENOMIC DNA]</scope>
    <source>
        <strain evidence="1">54008</strain>
    </source>
</reference>
<evidence type="ECO:0000313" key="1">
    <source>
        <dbReference type="EMBL" id="EXL68796.1"/>
    </source>
</evidence>
<organism evidence="1">
    <name type="scientific">Fusarium oxysporum f. sp. conglutinans race 2 54008</name>
    <dbReference type="NCBI Taxonomy" id="1089457"/>
    <lineage>
        <taxon>Eukaryota</taxon>
        <taxon>Fungi</taxon>
        <taxon>Dikarya</taxon>
        <taxon>Ascomycota</taxon>
        <taxon>Pezizomycotina</taxon>
        <taxon>Sordariomycetes</taxon>
        <taxon>Hypocreomycetidae</taxon>
        <taxon>Hypocreales</taxon>
        <taxon>Nectriaceae</taxon>
        <taxon>Fusarium</taxon>
        <taxon>Fusarium oxysporum species complex</taxon>
    </lineage>
</organism>
<proteinExistence type="predicted"/>